<proteinExistence type="predicted"/>
<evidence type="ECO:0000313" key="1">
    <source>
        <dbReference type="EMBL" id="MDN3610439.1"/>
    </source>
</evidence>
<name>A0ABT8BVM1_9VIBR</name>
<dbReference type="Proteomes" id="UP001238540">
    <property type="component" value="Unassembled WGS sequence"/>
</dbReference>
<dbReference type="RefSeq" id="WP_171831430.1">
    <property type="nucleotide sequence ID" value="NZ_JAUFQC010000001.1"/>
</dbReference>
<keyword evidence="2" id="KW-1185">Reference proteome</keyword>
<evidence type="ECO:0000313" key="2">
    <source>
        <dbReference type="Proteomes" id="UP001238540"/>
    </source>
</evidence>
<comment type="caution">
    <text evidence="1">The sequence shown here is derived from an EMBL/GenBank/DDBJ whole genome shotgun (WGS) entry which is preliminary data.</text>
</comment>
<dbReference type="EMBL" id="JAUFQC010000001">
    <property type="protein sequence ID" value="MDN3610439.1"/>
    <property type="molecule type" value="Genomic_DNA"/>
</dbReference>
<organism evidence="1 2">
    <name type="scientific">Vibrio ostreicida</name>
    <dbReference type="NCBI Taxonomy" id="526588"/>
    <lineage>
        <taxon>Bacteria</taxon>
        <taxon>Pseudomonadati</taxon>
        <taxon>Pseudomonadota</taxon>
        <taxon>Gammaproteobacteria</taxon>
        <taxon>Vibrionales</taxon>
        <taxon>Vibrionaceae</taxon>
        <taxon>Vibrio</taxon>
    </lineage>
</organism>
<protein>
    <submittedName>
        <fullName evidence="1">Uncharacterized protein</fullName>
    </submittedName>
</protein>
<sequence length="106" mass="11260">MTHLENTNLNSSSMLSGKVFNRAGKGVGHIVTVTKIGEGPGQFVVNDNLFAATSRNGSDIMSSQQVVDYRGRGEALVPVLKSLIKTNIMFIKIADLDHCAGARAGN</sequence>
<reference evidence="2" key="1">
    <citation type="journal article" date="2019" name="Int. J. Syst. Evol. Microbiol.">
        <title>The Global Catalogue of Microorganisms (GCM) 10K type strain sequencing project: providing services to taxonomists for standard genome sequencing and annotation.</title>
        <authorList>
            <consortium name="The Broad Institute Genomics Platform"/>
            <consortium name="The Broad Institute Genome Sequencing Center for Infectious Disease"/>
            <person name="Wu L."/>
            <person name="Ma J."/>
        </authorList>
    </citation>
    <scope>NUCLEOTIDE SEQUENCE [LARGE SCALE GENOMIC DNA]</scope>
    <source>
        <strain evidence="2">CECT 7398</strain>
    </source>
</reference>
<accession>A0ABT8BVM1</accession>
<gene>
    <name evidence="1" type="ORF">QWZ16_12055</name>
</gene>